<dbReference type="PANTHER" id="PTHR35024">
    <property type="entry name" value="HYPOTHETICAL CYTOSOLIC PROTEIN"/>
    <property type="match status" value="1"/>
</dbReference>
<evidence type="ECO:0000256" key="1">
    <source>
        <dbReference type="ARBA" id="ARBA00044755"/>
    </source>
</evidence>
<dbReference type="RefSeq" id="WP_068702198.1">
    <property type="nucleotide sequence ID" value="NZ_CANNGK010000010.1"/>
</dbReference>
<dbReference type="PANTHER" id="PTHR35024:SF4">
    <property type="entry name" value="POLYMER-FORMING CYTOSKELETAL PROTEIN"/>
    <property type="match status" value="1"/>
</dbReference>
<evidence type="ECO:0000313" key="3">
    <source>
        <dbReference type="Proteomes" id="UP000093186"/>
    </source>
</evidence>
<dbReference type="STRING" id="447689.BA195_02745"/>
<sequence length="135" mass="14554">MFSKENKKTSENKVSERNIIGRNTQIMGDIISEGDFRIDGTLEGTIKTNGRVIIGEAGFIKGKVECENADVEGKFSGELLVSNTLTIKTSANINGDVVIGKLSVEPGASFNATCAMKGAVKELNKDEQKRKEKTA</sequence>
<dbReference type="InterPro" id="IPR007607">
    <property type="entry name" value="BacA/B"/>
</dbReference>
<comment type="caution">
    <text evidence="2">The sequence shown here is derived from an EMBL/GenBank/DDBJ whole genome shotgun (WGS) entry which is preliminary data.</text>
</comment>
<proteinExistence type="inferred from homology"/>
<organism evidence="2 3">
    <name type="scientific">Tenacibaculum soleae</name>
    <dbReference type="NCBI Taxonomy" id="447689"/>
    <lineage>
        <taxon>Bacteria</taxon>
        <taxon>Pseudomonadati</taxon>
        <taxon>Bacteroidota</taxon>
        <taxon>Flavobacteriia</taxon>
        <taxon>Flavobacteriales</taxon>
        <taxon>Flavobacteriaceae</taxon>
        <taxon>Tenacibaculum</taxon>
    </lineage>
</organism>
<comment type="similarity">
    <text evidence="1">Belongs to the bactofilin family.</text>
</comment>
<gene>
    <name evidence="2" type="ORF">BA195_02745</name>
</gene>
<dbReference type="Proteomes" id="UP000093186">
    <property type="component" value="Unassembled WGS sequence"/>
</dbReference>
<name>A0A1B9Y1E1_9FLAO</name>
<dbReference type="OrthoDB" id="5432602at2"/>
<evidence type="ECO:0008006" key="4">
    <source>
        <dbReference type="Google" id="ProtNLM"/>
    </source>
</evidence>
<dbReference type="AlphaFoldDB" id="A0A1B9Y1E1"/>
<evidence type="ECO:0000313" key="2">
    <source>
        <dbReference type="EMBL" id="OCK43638.1"/>
    </source>
</evidence>
<reference evidence="2 3" key="1">
    <citation type="submission" date="2016-06" db="EMBL/GenBank/DDBJ databases">
        <title>Draft Genome Sequence of Tenacibaculum soleae UCD-KL19.</title>
        <authorList>
            <person name="Eisen J.A."/>
            <person name="Coil D.A."/>
            <person name="Lujan K.M."/>
        </authorList>
    </citation>
    <scope>NUCLEOTIDE SEQUENCE [LARGE SCALE GENOMIC DNA]</scope>
    <source>
        <strain evidence="2 3">UCD-KL19</strain>
    </source>
</reference>
<keyword evidence="3" id="KW-1185">Reference proteome</keyword>
<accession>A0A1B9Y1E1</accession>
<dbReference type="EMBL" id="MAKX01000001">
    <property type="protein sequence ID" value="OCK43638.1"/>
    <property type="molecule type" value="Genomic_DNA"/>
</dbReference>
<dbReference type="Pfam" id="PF04519">
    <property type="entry name" value="Bactofilin"/>
    <property type="match status" value="1"/>
</dbReference>
<protein>
    <recommendedName>
        <fullName evidence="4">Cell shape determination protein CcmA</fullName>
    </recommendedName>
</protein>